<keyword evidence="1" id="KW-1133">Transmembrane helix</keyword>
<dbReference type="EMBL" id="SSTI01000002">
    <property type="protein sequence ID" value="THG41731.1"/>
    <property type="molecule type" value="Genomic_DNA"/>
</dbReference>
<evidence type="ECO:0000313" key="2">
    <source>
        <dbReference type="EMBL" id="THG41731.1"/>
    </source>
</evidence>
<accession>A0ABY2QLZ5</accession>
<keyword evidence="3" id="KW-1185">Reference proteome</keyword>
<name>A0ABY2QLZ5_9SPHN</name>
<dbReference type="Proteomes" id="UP000308038">
    <property type="component" value="Unassembled WGS sequence"/>
</dbReference>
<dbReference type="Pfam" id="PF04964">
    <property type="entry name" value="Flp_Fap"/>
    <property type="match status" value="1"/>
</dbReference>
<keyword evidence="1" id="KW-0472">Membrane</keyword>
<gene>
    <name evidence="2" type="ORF">E5988_02820</name>
</gene>
<reference evidence="2 3" key="1">
    <citation type="submission" date="2019-04" db="EMBL/GenBank/DDBJ databases">
        <title>Microbes associate with the intestines of laboratory mice.</title>
        <authorList>
            <person name="Navarre W."/>
            <person name="Wong E."/>
            <person name="Huang K.C."/>
            <person name="Tropini C."/>
            <person name="Ng K."/>
            <person name="Yu B."/>
        </authorList>
    </citation>
    <scope>NUCLEOTIDE SEQUENCE [LARGE SCALE GENOMIC DNA]</scope>
    <source>
        <strain evidence="2 3">NM83_B4-11</strain>
    </source>
</reference>
<evidence type="ECO:0000313" key="3">
    <source>
        <dbReference type="Proteomes" id="UP000308038"/>
    </source>
</evidence>
<organism evidence="2 3">
    <name type="scientific">Sphingomonas olei</name>
    <dbReference type="NCBI Taxonomy" id="1886787"/>
    <lineage>
        <taxon>Bacteria</taxon>
        <taxon>Pseudomonadati</taxon>
        <taxon>Pseudomonadota</taxon>
        <taxon>Alphaproteobacteria</taxon>
        <taxon>Sphingomonadales</taxon>
        <taxon>Sphingomonadaceae</taxon>
        <taxon>Sphingomonas</taxon>
    </lineage>
</organism>
<protein>
    <submittedName>
        <fullName evidence="2">Flp family type IVb pilin</fullName>
    </submittedName>
</protein>
<dbReference type="InterPro" id="IPR007047">
    <property type="entry name" value="Flp_Fap"/>
</dbReference>
<proteinExistence type="predicted"/>
<keyword evidence="1" id="KW-0812">Transmembrane</keyword>
<sequence>MHRGPSAIKRALAAALRLAADQRGATAVEYGLIVALVVIAMIASLAGVADETISMWNHVSDSVSDAVSPPDRNGP</sequence>
<feature type="transmembrane region" description="Helical" evidence="1">
    <location>
        <begin position="30"/>
        <end position="49"/>
    </location>
</feature>
<comment type="caution">
    <text evidence="2">The sequence shown here is derived from an EMBL/GenBank/DDBJ whole genome shotgun (WGS) entry which is preliminary data.</text>
</comment>
<evidence type="ECO:0000256" key="1">
    <source>
        <dbReference type="SAM" id="Phobius"/>
    </source>
</evidence>